<protein>
    <submittedName>
        <fullName evidence="2">DUF1700 domain-containing protein</fullName>
    </submittedName>
</protein>
<dbReference type="Proteomes" id="UP000661649">
    <property type="component" value="Unassembled WGS sequence"/>
</dbReference>
<evidence type="ECO:0000313" key="2">
    <source>
        <dbReference type="EMBL" id="MBC8628620.1"/>
    </source>
</evidence>
<name>A0ABR7PCS3_9FIRM</name>
<dbReference type="EMBL" id="JACRTP010000003">
    <property type="protein sequence ID" value="MBC8628620.1"/>
    <property type="molecule type" value="Genomic_DNA"/>
</dbReference>
<sequence length="236" mass="25844">MNREEFLSQLERLLYDIPAQEREEALEYYNGYFDDAGKEKEAEVIQELGSPGKVAAIIKADLSGNEADYEEYTEQGYQDVRFDKKDMLKETNHYHQEESRYGQHTQKKRSGLTWGLVIVLVILTSPIWAGGGLGILGVLFGLIVGVLGIIAAIGIGGVALLIAGITAIVLAIIRLISSPGIFLIVAGGGMVAVAIAILILLVFLWIVGKGFPIVFRGCVDFLQRIFYKGRKGGQRV</sequence>
<evidence type="ECO:0000256" key="1">
    <source>
        <dbReference type="SAM" id="Phobius"/>
    </source>
</evidence>
<feature type="transmembrane region" description="Helical" evidence="1">
    <location>
        <begin position="158"/>
        <end position="176"/>
    </location>
</feature>
<feature type="transmembrane region" description="Helical" evidence="1">
    <location>
        <begin position="135"/>
        <end position="153"/>
    </location>
</feature>
<dbReference type="RefSeq" id="WP_117457765.1">
    <property type="nucleotide sequence ID" value="NZ_JACRTP010000003.1"/>
</dbReference>
<keyword evidence="1" id="KW-0472">Membrane</keyword>
<organism evidence="2 3">
    <name type="scientific">Blautia stercoris</name>
    <dbReference type="NCBI Taxonomy" id="871664"/>
    <lineage>
        <taxon>Bacteria</taxon>
        <taxon>Bacillati</taxon>
        <taxon>Bacillota</taxon>
        <taxon>Clostridia</taxon>
        <taxon>Lachnospirales</taxon>
        <taxon>Lachnospiraceae</taxon>
        <taxon>Blautia</taxon>
    </lineage>
</organism>
<dbReference type="Pfam" id="PF22564">
    <property type="entry name" value="HAAS"/>
    <property type="match status" value="1"/>
</dbReference>
<proteinExistence type="predicted"/>
<feature type="transmembrane region" description="Helical" evidence="1">
    <location>
        <begin position="111"/>
        <end position="129"/>
    </location>
</feature>
<gene>
    <name evidence="2" type="ORF">H8712_08320</name>
</gene>
<keyword evidence="3" id="KW-1185">Reference proteome</keyword>
<keyword evidence="1" id="KW-1133">Transmembrane helix</keyword>
<accession>A0ABR7PCS3</accession>
<reference evidence="2 3" key="1">
    <citation type="submission" date="2020-08" db="EMBL/GenBank/DDBJ databases">
        <title>Genome public.</title>
        <authorList>
            <person name="Liu C."/>
            <person name="Sun Q."/>
        </authorList>
    </citation>
    <scope>NUCLEOTIDE SEQUENCE [LARGE SCALE GENOMIC DNA]</scope>
    <source>
        <strain evidence="2 3">3_YM_SP_D4_24.mj</strain>
    </source>
</reference>
<feature type="transmembrane region" description="Helical" evidence="1">
    <location>
        <begin position="182"/>
        <end position="207"/>
    </location>
</feature>
<evidence type="ECO:0000313" key="3">
    <source>
        <dbReference type="Proteomes" id="UP000661649"/>
    </source>
</evidence>
<keyword evidence="1" id="KW-0812">Transmembrane</keyword>
<comment type="caution">
    <text evidence="2">The sequence shown here is derived from an EMBL/GenBank/DDBJ whole genome shotgun (WGS) entry which is preliminary data.</text>
</comment>